<dbReference type="EMBL" id="OV725080">
    <property type="protein sequence ID" value="CAH1398322.1"/>
    <property type="molecule type" value="Genomic_DNA"/>
</dbReference>
<proteinExistence type="predicted"/>
<evidence type="ECO:0000313" key="2">
    <source>
        <dbReference type="Proteomes" id="UP001152798"/>
    </source>
</evidence>
<protein>
    <submittedName>
        <fullName evidence="1">Uncharacterized protein</fullName>
    </submittedName>
</protein>
<accession>A0A9P0MPV4</accession>
<dbReference type="AlphaFoldDB" id="A0A9P0MPV4"/>
<dbReference type="Proteomes" id="UP001152798">
    <property type="component" value="Chromosome 4"/>
</dbReference>
<feature type="non-terminal residue" evidence="1">
    <location>
        <position position="131"/>
    </location>
</feature>
<organism evidence="1 2">
    <name type="scientific">Nezara viridula</name>
    <name type="common">Southern green stink bug</name>
    <name type="synonym">Cimex viridulus</name>
    <dbReference type="NCBI Taxonomy" id="85310"/>
    <lineage>
        <taxon>Eukaryota</taxon>
        <taxon>Metazoa</taxon>
        <taxon>Ecdysozoa</taxon>
        <taxon>Arthropoda</taxon>
        <taxon>Hexapoda</taxon>
        <taxon>Insecta</taxon>
        <taxon>Pterygota</taxon>
        <taxon>Neoptera</taxon>
        <taxon>Paraneoptera</taxon>
        <taxon>Hemiptera</taxon>
        <taxon>Heteroptera</taxon>
        <taxon>Panheteroptera</taxon>
        <taxon>Pentatomomorpha</taxon>
        <taxon>Pentatomoidea</taxon>
        <taxon>Pentatomidae</taxon>
        <taxon>Pentatominae</taxon>
        <taxon>Nezara</taxon>
    </lineage>
</organism>
<feature type="non-terminal residue" evidence="1">
    <location>
        <position position="1"/>
    </location>
</feature>
<gene>
    <name evidence="1" type="ORF">NEZAVI_LOCUS7996</name>
</gene>
<dbReference type="PROSITE" id="PS51257">
    <property type="entry name" value="PROKAR_LIPOPROTEIN"/>
    <property type="match status" value="1"/>
</dbReference>
<evidence type="ECO:0000313" key="1">
    <source>
        <dbReference type="EMBL" id="CAH1398322.1"/>
    </source>
</evidence>
<reference evidence="1" key="1">
    <citation type="submission" date="2022-01" db="EMBL/GenBank/DDBJ databases">
        <authorList>
            <person name="King R."/>
        </authorList>
    </citation>
    <scope>NUCLEOTIDE SEQUENCE</scope>
</reference>
<sequence length="131" mass="13986">MKEIREDLLGAGVATAGTAVSGSCYVGSTKPGCSGDCTTGALFPCDTSTPDKSWLKGSWQGLCLGITISARGLAGLQGYFLPAGVRIYQPYKYPAVRNRGIMVWYRGSQTGEEGLRSASDDDFLRISEDYL</sequence>
<name>A0A9P0MPV4_NEZVI</name>
<keyword evidence="2" id="KW-1185">Reference proteome</keyword>